<dbReference type="REBASE" id="300595">
    <property type="entry name" value="TeuH1ORF17605P"/>
</dbReference>
<proteinExistence type="predicted"/>
<dbReference type="AlphaFoldDB" id="A0A3E0TV09"/>
<organism evidence="1 2">
    <name type="scientific">Thalassotalea euphylliae</name>
    <dbReference type="NCBI Taxonomy" id="1655234"/>
    <lineage>
        <taxon>Bacteria</taxon>
        <taxon>Pseudomonadati</taxon>
        <taxon>Pseudomonadota</taxon>
        <taxon>Gammaproteobacteria</taxon>
        <taxon>Alteromonadales</taxon>
        <taxon>Colwelliaceae</taxon>
        <taxon>Thalassotalea</taxon>
    </lineage>
</organism>
<name>A0A3E0TV09_9GAMM</name>
<accession>A0A3E0TV09</accession>
<comment type="caution">
    <text evidence="1">The sequence shown here is derived from an EMBL/GenBank/DDBJ whole genome shotgun (WGS) entry which is preliminary data.</text>
</comment>
<dbReference type="EMBL" id="QUOU01000001">
    <property type="protein sequence ID" value="REL28203.1"/>
    <property type="molecule type" value="Genomic_DNA"/>
</dbReference>
<protein>
    <recommendedName>
        <fullName evidence="3">Restriction endonuclease</fullName>
    </recommendedName>
</protein>
<gene>
    <name evidence="1" type="ORF">DXX93_17610</name>
</gene>
<sequence>MMNQAIEQVKSNLADGLLQKYPNLDRSKLFMLLQYCYSVVSFEYRNIVWPYEFMAFSRRNGELWERFCKAAWDHSQLPNLYRIEAPNFSEVRNNFRNGIINYTHGNQFQDKIVADIDSIFELVGEINMKEDEMFNLNNTNHIIDFKSGFGSNEKGNTLRLLAVGKAYKHWDSNVELLFLVRQNENNHYLEKIRESNLWQVHCGNDAYMKIDELTHAGICEVRQQAVDFKSDLSPNFWNYLVKNNLHHYLDW</sequence>
<dbReference type="Proteomes" id="UP000256478">
    <property type="component" value="Unassembled WGS sequence"/>
</dbReference>
<evidence type="ECO:0000313" key="2">
    <source>
        <dbReference type="Proteomes" id="UP000256478"/>
    </source>
</evidence>
<reference evidence="1 2" key="1">
    <citation type="submission" date="2018-08" db="EMBL/GenBank/DDBJ databases">
        <title>Thalassotalea euphylliae genome.</title>
        <authorList>
            <person name="Summers S."/>
            <person name="Rice S.A."/>
            <person name="Freckelton M.L."/>
            <person name="Nedved B.T."/>
            <person name="Hadfield M.G."/>
        </authorList>
    </citation>
    <scope>NUCLEOTIDE SEQUENCE [LARGE SCALE GENOMIC DNA]</scope>
    <source>
        <strain evidence="1 2">H1</strain>
    </source>
</reference>
<evidence type="ECO:0008006" key="3">
    <source>
        <dbReference type="Google" id="ProtNLM"/>
    </source>
</evidence>
<evidence type="ECO:0000313" key="1">
    <source>
        <dbReference type="EMBL" id="REL28203.1"/>
    </source>
</evidence>